<name>A0ACC0G9U8_9ERIC</name>
<organism evidence="1 2">
    <name type="scientific">Camellia lanceoleosa</name>
    <dbReference type="NCBI Taxonomy" id="1840588"/>
    <lineage>
        <taxon>Eukaryota</taxon>
        <taxon>Viridiplantae</taxon>
        <taxon>Streptophyta</taxon>
        <taxon>Embryophyta</taxon>
        <taxon>Tracheophyta</taxon>
        <taxon>Spermatophyta</taxon>
        <taxon>Magnoliopsida</taxon>
        <taxon>eudicotyledons</taxon>
        <taxon>Gunneridae</taxon>
        <taxon>Pentapetalae</taxon>
        <taxon>asterids</taxon>
        <taxon>Ericales</taxon>
        <taxon>Theaceae</taxon>
        <taxon>Camellia</taxon>
    </lineage>
</organism>
<dbReference type="EMBL" id="CM045767">
    <property type="protein sequence ID" value="KAI7997719.1"/>
    <property type="molecule type" value="Genomic_DNA"/>
</dbReference>
<proteinExistence type="predicted"/>
<accession>A0ACC0G9U8</accession>
<comment type="caution">
    <text evidence="1">The sequence shown here is derived from an EMBL/GenBank/DDBJ whole genome shotgun (WGS) entry which is preliminary data.</text>
</comment>
<sequence>MLLRKIGLDKYELAEILLADGCFLLELFLRYSGVENEDTLINNAQTIATLQRDLALLENQIPFFVLETLFDIIKDHMPQPLRCSFTEHNVATLVLLFFKSTLSLRDEAIRSKSSKLSGRHLVDILHKFYQPKCETLDIFELHISDKILESRDLQRSGLRDCATILSKAGTHFAANTEDANENLLDIKFDATNKVVTMRPFHIQEAITETIFRNLIAFEQCDRIDSTSHHIASYVFLMRSLLHSSYDVGILQEKGIIKNQFGESGGGGGGGGEDVINLAELRISDDPKKLLALLAAFIALFTNHSKGDVSSGSAGQDPPNKILTDVALLLGLSAATTANGDATLLSMVPLNIVEHCKKTKMRKNTKKMGIGKDEKFHRQLSMGNPNICEDSLAILHQSAEHPTVKVAFDSVRETLQPILLQKVTRIRRDELTV</sequence>
<gene>
    <name evidence="1" type="ORF">LOK49_LG10G02204</name>
</gene>
<keyword evidence="2" id="KW-1185">Reference proteome</keyword>
<dbReference type="Proteomes" id="UP001060215">
    <property type="component" value="Chromosome 10"/>
</dbReference>
<evidence type="ECO:0000313" key="2">
    <source>
        <dbReference type="Proteomes" id="UP001060215"/>
    </source>
</evidence>
<evidence type="ECO:0000313" key="1">
    <source>
        <dbReference type="EMBL" id="KAI7997719.1"/>
    </source>
</evidence>
<protein>
    <submittedName>
        <fullName evidence="1">UPF0481 protein</fullName>
    </submittedName>
</protein>
<reference evidence="1 2" key="1">
    <citation type="journal article" date="2022" name="Plant J.">
        <title>Chromosome-level genome of Camellia lanceoleosa provides a valuable resource for understanding genome evolution and self-incompatibility.</title>
        <authorList>
            <person name="Gong W."/>
            <person name="Xiao S."/>
            <person name="Wang L."/>
            <person name="Liao Z."/>
            <person name="Chang Y."/>
            <person name="Mo W."/>
            <person name="Hu G."/>
            <person name="Li W."/>
            <person name="Zhao G."/>
            <person name="Zhu H."/>
            <person name="Hu X."/>
            <person name="Ji K."/>
            <person name="Xiang X."/>
            <person name="Song Q."/>
            <person name="Yuan D."/>
            <person name="Jin S."/>
            <person name="Zhang L."/>
        </authorList>
    </citation>
    <scope>NUCLEOTIDE SEQUENCE [LARGE SCALE GENOMIC DNA]</scope>
    <source>
        <strain evidence="1">SQ_2022a</strain>
    </source>
</reference>